<keyword evidence="7" id="KW-0413">Isomerase</keyword>
<dbReference type="SFLD" id="SFLDF00046">
    <property type="entry name" value="beta-phosphoglucomutase"/>
    <property type="match status" value="1"/>
</dbReference>
<dbReference type="GO" id="GO:0005975">
    <property type="term" value="P:carbohydrate metabolic process"/>
    <property type="evidence" value="ECO:0007669"/>
    <property type="project" value="InterPro"/>
</dbReference>
<name>A0A1E5GRA1_9ENTE</name>
<evidence type="ECO:0000256" key="10">
    <source>
        <dbReference type="ARBA" id="ARBA00044968"/>
    </source>
</evidence>
<dbReference type="GO" id="GO:0000287">
    <property type="term" value="F:magnesium ion binding"/>
    <property type="evidence" value="ECO:0007669"/>
    <property type="project" value="InterPro"/>
</dbReference>
<evidence type="ECO:0000256" key="9">
    <source>
        <dbReference type="ARBA" id="ARBA00044926"/>
    </source>
</evidence>
<evidence type="ECO:0000256" key="2">
    <source>
        <dbReference type="ARBA" id="ARBA00006171"/>
    </source>
</evidence>
<feature type="binding site" evidence="13">
    <location>
        <position position="51"/>
    </location>
    <ligand>
        <name>substrate</name>
    </ligand>
</feature>
<dbReference type="EMBL" id="MIKB01000016">
    <property type="protein sequence ID" value="OEG15233.1"/>
    <property type="molecule type" value="Genomic_DNA"/>
</dbReference>
<keyword evidence="5 14" id="KW-0479">Metal-binding</keyword>
<dbReference type="GO" id="GO:0005737">
    <property type="term" value="C:cytoplasm"/>
    <property type="evidence" value="ECO:0007669"/>
    <property type="project" value="UniProtKB-SubCell"/>
</dbReference>
<dbReference type="EC" id="5.4.2.6" evidence="10"/>
<dbReference type="Proteomes" id="UP000094764">
    <property type="component" value="Unassembled WGS sequence"/>
</dbReference>
<dbReference type="RefSeq" id="WP_069635722.1">
    <property type="nucleotide sequence ID" value="NZ_JXKZ01000005.1"/>
</dbReference>
<reference evidence="17" key="1">
    <citation type="submission" date="2016-09" db="EMBL/GenBank/DDBJ databases">
        <authorList>
            <person name="Gulvik C.A."/>
        </authorList>
    </citation>
    <scope>NUCLEOTIDE SEQUENCE [LARGE SCALE GENOMIC DNA]</scope>
    <source>
        <strain evidence="17">LMG 26306</strain>
    </source>
</reference>
<evidence type="ECO:0000256" key="15">
    <source>
        <dbReference type="PIRSR" id="PIRSR610972-4"/>
    </source>
</evidence>
<feature type="binding site" evidence="13">
    <location>
        <position position="24"/>
    </location>
    <ligand>
        <name>substrate</name>
    </ligand>
</feature>
<evidence type="ECO:0000256" key="11">
    <source>
        <dbReference type="ARBA" id="ARBA00044991"/>
    </source>
</evidence>
<accession>A0A1E5GRA1</accession>
<dbReference type="InterPro" id="IPR010972">
    <property type="entry name" value="Beta-PGM"/>
</dbReference>
<feature type="binding site" evidence="13">
    <location>
        <position position="146"/>
    </location>
    <ligand>
        <name>substrate</name>
    </ligand>
</feature>
<dbReference type="Gene3D" id="3.40.50.1000">
    <property type="entry name" value="HAD superfamily/HAD-like"/>
    <property type="match status" value="1"/>
</dbReference>
<organism evidence="16 17">
    <name type="scientific">Enterococcus quebecensis</name>
    <dbReference type="NCBI Taxonomy" id="903983"/>
    <lineage>
        <taxon>Bacteria</taxon>
        <taxon>Bacillati</taxon>
        <taxon>Bacillota</taxon>
        <taxon>Bacilli</taxon>
        <taxon>Lactobacillales</taxon>
        <taxon>Enterococcaceae</taxon>
        <taxon>Enterococcus</taxon>
    </lineage>
</organism>
<dbReference type="InterPro" id="IPR023198">
    <property type="entry name" value="PGP-like_dom2"/>
</dbReference>
<keyword evidence="17" id="KW-1185">Reference proteome</keyword>
<dbReference type="PANTHER" id="PTHR46193">
    <property type="entry name" value="6-PHOSPHOGLUCONATE PHOSPHATASE"/>
    <property type="match status" value="1"/>
</dbReference>
<protein>
    <recommendedName>
        <fullName evidence="11">Beta-phosphoglucomutase</fullName>
        <ecNumber evidence="10">5.4.2.6</ecNumber>
    </recommendedName>
</protein>
<dbReference type="PRINTS" id="PR00413">
    <property type="entry name" value="HADHALOGNASE"/>
</dbReference>
<comment type="cofactor">
    <cofactor evidence="14">
        <name>Mg(2+)</name>
        <dbReference type="ChEBI" id="CHEBI:18420"/>
    </cofactor>
    <text evidence="14">Binds 2 magnesium ions per subunit.</text>
</comment>
<dbReference type="NCBIfam" id="TIGR02009">
    <property type="entry name" value="PGMB-YQAB-SF"/>
    <property type="match status" value="1"/>
</dbReference>
<dbReference type="InterPro" id="IPR023214">
    <property type="entry name" value="HAD_sf"/>
</dbReference>
<dbReference type="SFLD" id="SFLDG01129">
    <property type="entry name" value="C1.5:_HAD__Beta-PGM__Phosphata"/>
    <property type="match status" value="1"/>
</dbReference>
<dbReference type="Pfam" id="PF00702">
    <property type="entry name" value="Hydrolase"/>
    <property type="match status" value="1"/>
</dbReference>
<dbReference type="InterPro" id="IPR036412">
    <property type="entry name" value="HAD-like_sf"/>
</dbReference>
<evidence type="ECO:0000313" key="17">
    <source>
        <dbReference type="Proteomes" id="UP000094764"/>
    </source>
</evidence>
<comment type="subcellular location">
    <subcellularLocation>
        <location evidence="1">Cytoplasm</location>
    </subcellularLocation>
</comment>
<feature type="binding site" evidence="13">
    <location>
        <begin position="115"/>
        <end position="119"/>
    </location>
    <ligand>
        <name>substrate</name>
    </ligand>
</feature>
<comment type="caution">
    <text evidence="16">The sequence shown here is derived from an EMBL/GenBank/DDBJ whole genome shotgun (WGS) entry which is preliminary data.</text>
</comment>
<comment type="catalytic activity">
    <reaction evidence="9">
        <text>beta-D-glucose 1-phosphate = beta-D-glucose 6-phosphate</text>
        <dbReference type="Rhea" id="RHEA:20113"/>
        <dbReference type="ChEBI" id="CHEBI:57684"/>
        <dbReference type="ChEBI" id="CHEBI:58247"/>
        <dbReference type="EC" id="5.4.2.6"/>
    </reaction>
</comment>
<evidence type="ECO:0000256" key="1">
    <source>
        <dbReference type="ARBA" id="ARBA00004496"/>
    </source>
</evidence>
<evidence type="ECO:0000256" key="4">
    <source>
        <dbReference type="ARBA" id="ARBA00022553"/>
    </source>
</evidence>
<evidence type="ECO:0000256" key="7">
    <source>
        <dbReference type="ARBA" id="ARBA00023235"/>
    </source>
</evidence>
<dbReference type="NCBIfam" id="TIGR01509">
    <property type="entry name" value="HAD-SF-IA-v3"/>
    <property type="match status" value="1"/>
</dbReference>
<evidence type="ECO:0000256" key="12">
    <source>
        <dbReference type="PIRSR" id="PIRSR610972-1"/>
    </source>
</evidence>
<dbReference type="SFLD" id="SFLDG01135">
    <property type="entry name" value="C1.5.6:_HAD__Beta-PGM__Phospha"/>
    <property type="match status" value="1"/>
</dbReference>
<feature type="binding site" evidence="13">
    <location>
        <begin position="43"/>
        <end position="48"/>
    </location>
    <ligand>
        <name>substrate</name>
    </ligand>
</feature>
<dbReference type="InterPro" id="IPR006439">
    <property type="entry name" value="HAD-SF_hydro_IA"/>
</dbReference>
<feature type="binding site" evidence="14">
    <location>
        <position position="171"/>
    </location>
    <ligand>
        <name>Mg(2+)</name>
        <dbReference type="ChEBI" id="CHEBI:18420"/>
    </ligand>
</feature>
<gene>
    <name evidence="16" type="ORF">BCR23_10380</name>
</gene>
<dbReference type="GO" id="GO:0008801">
    <property type="term" value="F:beta-phosphoglucomutase activity"/>
    <property type="evidence" value="ECO:0007669"/>
    <property type="project" value="UniProtKB-EC"/>
</dbReference>
<comment type="similarity">
    <text evidence="2">Belongs to the HAD-like hydrolase superfamily. CbbY/CbbZ/Gph/YieH family.</text>
</comment>
<dbReference type="SFLD" id="SFLDS00003">
    <property type="entry name" value="Haloacid_Dehalogenase"/>
    <property type="match status" value="1"/>
</dbReference>
<feature type="binding site" evidence="13">
    <location>
        <position position="77"/>
    </location>
    <ligand>
        <name>substrate</name>
    </ligand>
</feature>
<evidence type="ECO:0000256" key="8">
    <source>
        <dbReference type="ARBA" id="ARBA00023277"/>
    </source>
</evidence>
<feature type="active site" description="Nucleophile" evidence="12">
    <location>
        <position position="8"/>
    </location>
</feature>
<dbReference type="InterPro" id="IPR010976">
    <property type="entry name" value="B-phosphoglucomutase_hydrolase"/>
</dbReference>
<feature type="site" description="Important for catalytic activity and assists the phosphoryl transfer reaction to Asp8 by balancing charge and orienting the reacting groups" evidence="15">
    <location>
        <position position="115"/>
    </location>
</feature>
<dbReference type="CDD" id="cd02598">
    <property type="entry name" value="HAD_BPGM"/>
    <property type="match status" value="1"/>
</dbReference>
<proteinExistence type="inferred from homology"/>
<sequence>MFKGVLFDLDGVLTDTAEYHYHAWQRLGKEIGITIDRTFNEELKGVSREDSLQLLLAYGGRSGDFTPEEFAELAQRKNEYYVEMIQEVSPTDVYPGILELLKTLKSQGIKISLASASKNGPFLLEKMMLMEYFDGIADPAKVVKGKPDPEIFQLAAEEVGLTAIECIGIEDAKAGIQAIIASGALPIGVGRSEDLGADIRLVSSTEELTIDFLRSVWQTARNKGEFS</sequence>
<feature type="binding site" evidence="14">
    <location>
        <position position="170"/>
    </location>
    <ligand>
        <name>Mg(2+)</name>
        <dbReference type="ChEBI" id="CHEBI:18420"/>
    </ligand>
</feature>
<keyword evidence="6 14" id="KW-0460">Magnesium</keyword>
<evidence type="ECO:0000313" key="16">
    <source>
        <dbReference type="EMBL" id="OEG15233.1"/>
    </source>
</evidence>
<evidence type="ECO:0000256" key="13">
    <source>
        <dbReference type="PIRSR" id="PIRSR610972-2"/>
    </source>
</evidence>
<dbReference type="SUPFAM" id="SSF56784">
    <property type="entry name" value="HAD-like"/>
    <property type="match status" value="1"/>
</dbReference>
<evidence type="ECO:0000256" key="6">
    <source>
        <dbReference type="ARBA" id="ARBA00022842"/>
    </source>
</evidence>
<keyword evidence="3" id="KW-0963">Cytoplasm</keyword>
<feature type="site" description="Important for catalytic activity and assists the phosphoryl transfer reaction to Asp8 by balancing charge and orienting the reacting groups" evidence="15">
    <location>
        <position position="146"/>
    </location>
</feature>
<evidence type="ECO:0000256" key="14">
    <source>
        <dbReference type="PIRSR" id="PIRSR610972-3"/>
    </source>
</evidence>
<keyword evidence="4" id="KW-0597">Phosphoprotein</keyword>
<dbReference type="InterPro" id="IPR051600">
    <property type="entry name" value="Beta-PGM-like"/>
</dbReference>
<feature type="active site" description="Proton donor/acceptor" evidence="12">
    <location>
        <position position="10"/>
    </location>
</feature>
<dbReference type="AlphaFoldDB" id="A0A1E5GRA1"/>
<feature type="binding site" evidence="14">
    <location>
        <position position="8"/>
    </location>
    <ligand>
        <name>Mg(2+)</name>
        <dbReference type="ChEBI" id="CHEBI:18420"/>
    </ligand>
</feature>
<dbReference type="PANTHER" id="PTHR46193:SF18">
    <property type="entry name" value="HEXITOL PHOSPHATASE B"/>
    <property type="match status" value="1"/>
</dbReference>
<evidence type="ECO:0000256" key="5">
    <source>
        <dbReference type="ARBA" id="ARBA00022723"/>
    </source>
</evidence>
<dbReference type="STRING" id="903983.BCR23_10380"/>
<dbReference type="OrthoDB" id="9797743at2"/>
<dbReference type="Gene3D" id="1.10.150.240">
    <property type="entry name" value="Putative phosphatase, domain 2"/>
    <property type="match status" value="1"/>
</dbReference>
<dbReference type="FunFam" id="1.10.150.240:FF:000010">
    <property type="entry name" value="Beta-phosphoglucomutase"/>
    <property type="match status" value="1"/>
</dbReference>
<feature type="binding site" evidence="13">
    <location>
        <begin position="8"/>
        <end position="10"/>
    </location>
    <ligand>
        <name>substrate</name>
    </ligand>
</feature>
<feature type="binding site" evidence="14">
    <location>
        <position position="10"/>
    </location>
    <ligand>
        <name>Mg(2+)</name>
        <dbReference type="ChEBI" id="CHEBI:18420"/>
    </ligand>
</feature>
<keyword evidence="8" id="KW-0119">Carbohydrate metabolism</keyword>
<dbReference type="NCBIfam" id="TIGR01990">
    <property type="entry name" value="bPGM"/>
    <property type="match status" value="1"/>
</dbReference>
<evidence type="ECO:0000256" key="3">
    <source>
        <dbReference type="ARBA" id="ARBA00022490"/>
    </source>
</evidence>